<dbReference type="RefSeq" id="XP_018288243.1">
    <property type="nucleotide sequence ID" value="XM_018440599.1"/>
</dbReference>
<sequence length="264" mass="31687">MDRQEYFIDCEPSEHKEDFMSNPSQSNEQDSRRGYTSKSPRIKQYHAEEQMVFREGQRLSREEQERAYYRELHQQRYQDMHQQRCNMQGHEDDCRPVKFSDIQKIHQELMQITNTLNNFAHRSTSSNFYNHNNHNKTSSLRSQYYEEEQATFDYHNGERYSGNSNSFRAELYSPSYHRSQNYSYQPNYVAPDCPAAAEQYLPWAGARNIDLFTGLEHNHPFVTLPYRGYPEDERVAFCNQRQRIPVTDCKISYVDRWQPSKIRD</sequence>
<evidence type="ECO:0000313" key="3">
    <source>
        <dbReference type="Proteomes" id="UP000077315"/>
    </source>
</evidence>
<reference evidence="3" key="1">
    <citation type="submission" date="2015-06" db="EMBL/GenBank/DDBJ databases">
        <title>Expansion of signal transduction pathways in fungi by whole-genome duplication.</title>
        <authorList>
            <consortium name="DOE Joint Genome Institute"/>
            <person name="Corrochano L.M."/>
            <person name="Kuo A."/>
            <person name="Marcet-Houben M."/>
            <person name="Polaino S."/>
            <person name="Salamov A."/>
            <person name="Villalobos J.M."/>
            <person name="Alvarez M.I."/>
            <person name="Avalos J."/>
            <person name="Benito E.P."/>
            <person name="Benoit I."/>
            <person name="Burger G."/>
            <person name="Camino L.P."/>
            <person name="Canovas D."/>
            <person name="Cerda-Olmedo E."/>
            <person name="Cheng J.-F."/>
            <person name="Dominguez A."/>
            <person name="Elias M."/>
            <person name="Eslava A.P."/>
            <person name="Glaser F."/>
            <person name="Grimwood J."/>
            <person name="Gutierrez G."/>
            <person name="Heitman J."/>
            <person name="Henrissat B."/>
            <person name="Iturriaga E.A."/>
            <person name="Lang B.F."/>
            <person name="Lavin J.L."/>
            <person name="Lee S."/>
            <person name="Li W."/>
            <person name="Lindquist E."/>
            <person name="Lopez-Garcia S."/>
            <person name="Luque E.M."/>
            <person name="Marcos A.T."/>
            <person name="Martin J."/>
            <person name="McCluskey K."/>
            <person name="Medina H.R."/>
            <person name="Miralles-Duran A."/>
            <person name="Miyazaki A."/>
            <person name="Munoz-Torres E."/>
            <person name="Oguiza J.A."/>
            <person name="Ohm R."/>
            <person name="Olmedo M."/>
            <person name="Orejas M."/>
            <person name="Ortiz-Castellanos L."/>
            <person name="Pisabarro A.G."/>
            <person name="Rodriguez-Romero J."/>
            <person name="Ruiz-Herrera J."/>
            <person name="Ruiz-Vazquez R."/>
            <person name="Sanz C."/>
            <person name="Schackwitz W."/>
            <person name="Schmutz J."/>
            <person name="Shahriari M."/>
            <person name="Shelest E."/>
            <person name="Silva-Franco F."/>
            <person name="Soanes D."/>
            <person name="Syed K."/>
            <person name="Tagua V.G."/>
            <person name="Talbot N.J."/>
            <person name="Thon M."/>
            <person name="De vries R.P."/>
            <person name="Wiebenga A."/>
            <person name="Yadav J.S."/>
            <person name="Braun E.L."/>
            <person name="Baker S."/>
            <person name="Garre V."/>
            <person name="Horwitz B."/>
            <person name="Torres-Martinez S."/>
            <person name="Idnurm A."/>
            <person name="Herrera-Estrella A."/>
            <person name="Gabaldon T."/>
            <person name="Grigoriev I.V."/>
        </authorList>
    </citation>
    <scope>NUCLEOTIDE SEQUENCE [LARGE SCALE GENOMIC DNA]</scope>
    <source>
        <strain evidence="3">NRRL 1555(-)</strain>
    </source>
</reference>
<dbReference type="GeneID" id="29001505"/>
<organism evidence="2 3">
    <name type="scientific">Phycomyces blakesleeanus (strain ATCC 8743b / DSM 1359 / FGSC 10004 / NBRC 33097 / NRRL 1555)</name>
    <dbReference type="NCBI Taxonomy" id="763407"/>
    <lineage>
        <taxon>Eukaryota</taxon>
        <taxon>Fungi</taxon>
        <taxon>Fungi incertae sedis</taxon>
        <taxon>Mucoromycota</taxon>
        <taxon>Mucoromycotina</taxon>
        <taxon>Mucoromycetes</taxon>
        <taxon>Mucorales</taxon>
        <taxon>Phycomycetaceae</taxon>
        <taxon>Phycomyces</taxon>
    </lineage>
</organism>
<evidence type="ECO:0000256" key="1">
    <source>
        <dbReference type="SAM" id="MobiDB-lite"/>
    </source>
</evidence>
<feature type="compositionally biased region" description="Basic and acidic residues" evidence="1">
    <location>
        <begin position="1"/>
        <end position="19"/>
    </location>
</feature>
<dbReference type="AlphaFoldDB" id="A0A162TVQ4"/>
<feature type="region of interest" description="Disordered" evidence="1">
    <location>
        <begin position="1"/>
        <end position="43"/>
    </location>
</feature>
<protein>
    <submittedName>
        <fullName evidence="2">Uncharacterized protein</fullName>
    </submittedName>
</protein>
<feature type="compositionally biased region" description="Polar residues" evidence="1">
    <location>
        <begin position="21"/>
        <end position="39"/>
    </location>
</feature>
<accession>A0A162TVQ4</accession>
<evidence type="ECO:0000313" key="2">
    <source>
        <dbReference type="EMBL" id="OAD70203.1"/>
    </source>
</evidence>
<dbReference type="EMBL" id="KV440989">
    <property type="protein sequence ID" value="OAD70203.1"/>
    <property type="molecule type" value="Genomic_DNA"/>
</dbReference>
<dbReference type="VEuPathDB" id="FungiDB:PHYBLDRAFT_60106"/>
<proteinExistence type="predicted"/>
<dbReference type="Proteomes" id="UP000077315">
    <property type="component" value="Unassembled WGS sequence"/>
</dbReference>
<keyword evidence="3" id="KW-1185">Reference proteome</keyword>
<dbReference type="InParanoid" id="A0A162TVQ4"/>
<name>A0A162TVQ4_PHYB8</name>
<dbReference type="OrthoDB" id="10477820at2759"/>
<gene>
    <name evidence="2" type="ORF">PHYBLDRAFT_60106</name>
</gene>